<dbReference type="GO" id="GO:0005829">
    <property type="term" value="C:cytosol"/>
    <property type="evidence" value="ECO:0007669"/>
    <property type="project" value="TreeGrafter"/>
</dbReference>
<dbReference type="PROSITE" id="PS51198">
    <property type="entry name" value="UVRD_HELICASE_ATP_BIND"/>
    <property type="match status" value="1"/>
</dbReference>
<keyword evidence="2 14" id="KW-0547">Nucleotide-binding</keyword>
<keyword evidence="5 14" id="KW-0347">Helicase</keyword>
<evidence type="ECO:0000256" key="3">
    <source>
        <dbReference type="ARBA" id="ARBA00022763"/>
    </source>
</evidence>
<dbReference type="EMBL" id="AP023421">
    <property type="protein sequence ID" value="BCK86056.1"/>
    <property type="molecule type" value="Genomic_DNA"/>
</dbReference>
<keyword evidence="1" id="KW-0540">Nuclease</keyword>
<dbReference type="RefSeq" id="WP_213543901.1">
    <property type="nucleotide sequence ID" value="NZ_AP023421.1"/>
</dbReference>
<dbReference type="InterPro" id="IPR014152">
    <property type="entry name" value="AddA"/>
</dbReference>
<evidence type="ECO:0000256" key="2">
    <source>
        <dbReference type="ARBA" id="ARBA00022741"/>
    </source>
</evidence>
<dbReference type="InterPro" id="IPR000212">
    <property type="entry name" value="DNA_helicase_UvrD/REP"/>
</dbReference>
<keyword evidence="6" id="KW-0269">Exonuclease</keyword>
<evidence type="ECO:0000256" key="9">
    <source>
        <dbReference type="ARBA" id="ARBA00023204"/>
    </source>
</evidence>
<dbReference type="Gene3D" id="3.90.320.10">
    <property type="match status" value="1"/>
</dbReference>
<dbReference type="GO" id="GO:0043138">
    <property type="term" value="F:3'-5' DNA helicase activity"/>
    <property type="evidence" value="ECO:0007669"/>
    <property type="project" value="UniProtKB-EC"/>
</dbReference>
<evidence type="ECO:0000256" key="11">
    <source>
        <dbReference type="ARBA" id="ARBA00034617"/>
    </source>
</evidence>
<keyword evidence="9" id="KW-0234">DNA repair</keyword>
<dbReference type="InterPro" id="IPR038726">
    <property type="entry name" value="PDDEXK_AddAB-type"/>
</dbReference>
<evidence type="ECO:0000313" key="17">
    <source>
        <dbReference type="EMBL" id="BCK86056.1"/>
    </source>
</evidence>
<dbReference type="PANTHER" id="PTHR11070">
    <property type="entry name" value="UVRD / RECB / PCRA DNA HELICASE FAMILY MEMBER"/>
    <property type="match status" value="1"/>
</dbReference>
<dbReference type="GO" id="GO:0006302">
    <property type="term" value="P:double-strand break repair"/>
    <property type="evidence" value="ECO:0007669"/>
    <property type="project" value="InterPro"/>
</dbReference>
<evidence type="ECO:0000259" key="15">
    <source>
        <dbReference type="PROSITE" id="PS51198"/>
    </source>
</evidence>
<dbReference type="EC" id="5.6.2.4" evidence="12"/>
<evidence type="ECO:0000256" key="10">
    <source>
        <dbReference type="ARBA" id="ARBA00023235"/>
    </source>
</evidence>
<dbReference type="InterPro" id="IPR014016">
    <property type="entry name" value="UvrD-like_ATP-bd"/>
</dbReference>
<dbReference type="GO" id="GO:0003677">
    <property type="term" value="F:DNA binding"/>
    <property type="evidence" value="ECO:0007669"/>
    <property type="project" value="UniProtKB-KW"/>
</dbReference>
<keyword evidence="4 14" id="KW-0378">Hydrolase</keyword>
<evidence type="ECO:0000256" key="14">
    <source>
        <dbReference type="PROSITE-ProRule" id="PRU00560"/>
    </source>
</evidence>
<dbReference type="SUPFAM" id="SSF52980">
    <property type="entry name" value="Restriction endonuclease-like"/>
    <property type="match status" value="1"/>
</dbReference>
<dbReference type="PROSITE" id="PS51217">
    <property type="entry name" value="UVRD_HELICASE_CTER"/>
    <property type="match status" value="1"/>
</dbReference>
<organism evidence="17 18">
    <name type="scientific">Pusillibacter faecalis</name>
    <dbReference type="NCBI Taxonomy" id="2714358"/>
    <lineage>
        <taxon>Bacteria</taxon>
        <taxon>Bacillati</taxon>
        <taxon>Bacillota</taxon>
        <taxon>Clostridia</taxon>
        <taxon>Eubacteriales</taxon>
        <taxon>Oscillospiraceae</taxon>
        <taxon>Pusillibacter</taxon>
    </lineage>
</organism>
<evidence type="ECO:0000259" key="16">
    <source>
        <dbReference type="PROSITE" id="PS51217"/>
    </source>
</evidence>
<keyword evidence="10" id="KW-0413">Isomerase</keyword>
<dbReference type="Pfam" id="PF00580">
    <property type="entry name" value="UvrD-helicase"/>
    <property type="match status" value="1"/>
</dbReference>
<keyword evidence="18" id="KW-1185">Reference proteome</keyword>
<proteinExistence type="predicted"/>
<evidence type="ECO:0000256" key="8">
    <source>
        <dbReference type="ARBA" id="ARBA00023125"/>
    </source>
</evidence>
<dbReference type="InterPro" id="IPR027417">
    <property type="entry name" value="P-loop_NTPase"/>
</dbReference>
<dbReference type="Proteomes" id="UP000679848">
    <property type="component" value="Plasmid pMM59_01"/>
</dbReference>
<dbReference type="KEGG" id="pfaa:MM59RIKEN_33750"/>
<keyword evidence="7 14" id="KW-0067">ATP-binding</keyword>
<gene>
    <name evidence="17" type="primary">addA</name>
    <name evidence="17" type="ORF">MM59RIKEN_33750</name>
</gene>
<dbReference type="GO" id="GO:0005524">
    <property type="term" value="F:ATP binding"/>
    <property type="evidence" value="ECO:0007669"/>
    <property type="project" value="UniProtKB-UniRule"/>
</dbReference>
<evidence type="ECO:0000256" key="12">
    <source>
        <dbReference type="ARBA" id="ARBA00034808"/>
    </source>
</evidence>
<dbReference type="CDD" id="cd17932">
    <property type="entry name" value="DEXQc_UvrD"/>
    <property type="match status" value="1"/>
</dbReference>
<evidence type="ECO:0000256" key="6">
    <source>
        <dbReference type="ARBA" id="ARBA00022839"/>
    </source>
</evidence>
<comment type="catalytic activity">
    <reaction evidence="13">
        <text>ATP + H2O = ADP + phosphate + H(+)</text>
        <dbReference type="Rhea" id="RHEA:13065"/>
        <dbReference type="ChEBI" id="CHEBI:15377"/>
        <dbReference type="ChEBI" id="CHEBI:15378"/>
        <dbReference type="ChEBI" id="CHEBI:30616"/>
        <dbReference type="ChEBI" id="CHEBI:43474"/>
        <dbReference type="ChEBI" id="CHEBI:456216"/>
        <dbReference type="EC" id="5.6.2.4"/>
    </reaction>
</comment>
<evidence type="ECO:0000256" key="13">
    <source>
        <dbReference type="ARBA" id="ARBA00048988"/>
    </source>
</evidence>
<keyword evidence="8" id="KW-0238">DNA-binding</keyword>
<protein>
    <recommendedName>
        <fullName evidence="12">DNA 3'-5' helicase</fullName>
        <ecNumber evidence="12">5.6.2.4</ecNumber>
    </recommendedName>
</protein>
<geneLocation type="plasmid" evidence="17 18">
    <name>pMM59_01</name>
</geneLocation>
<evidence type="ECO:0000313" key="18">
    <source>
        <dbReference type="Proteomes" id="UP000679848"/>
    </source>
</evidence>
<dbReference type="PANTHER" id="PTHR11070:SF48">
    <property type="entry name" value="ATP-DEPENDENT HELICASE_NUCLEASE SUBUNIT A"/>
    <property type="match status" value="1"/>
</dbReference>
<evidence type="ECO:0000256" key="7">
    <source>
        <dbReference type="ARBA" id="ARBA00022840"/>
    </source>
</evidence>
<sequence>MTKLTLTPQQREVVQNRGGSLLVSAAAGSGKTKVLVERLFLYVTEEHYNIDDFLMITYTKAAAAELRGKIASELSKRLAEAPGDPHLKRQLLRVYQADIKTVDAFCTALLRENTYLLAREGDHHALTPDFRVLDESEARLVRQRVLNRTLERFYDELNPGREQLADTLGAGRDDSRLAELVLELYEKLQSHASPEGWLEENQTAWRHLDVPFDKTPYARELLAMVRRKAGYWANTLQKGATRAAADAALMAGYGEKFLISAQSFLNLANSLNWEAARQAAEQMEFPRLSTPKGRKDDPLVTTLKRIWELCKTEWKKLDALLGVSGEEAMEDLRAMAPAMLALIELTAEFAGAYRAEKLRLNAADFSDQEHLALRLLVSEDGRATELGQTVAARYREILVDEYQDTNEVQNAIFQAVSRDGQNIFTVGDVKQSIYRFRLADPTIFLEKYNRFPSWENAKDGEERKILLSKNFRSRREILDAANFIFSNILSVEMGEMDYGEDEALHFGAEYYPERRDCSTEFHLITAWQKSAEDDQPVKRLAAEARFVAERIRQLLDEGYPVTDGDGTLRPCRPEDIVILMRSPGSRSAAFAGALAEREIPCSFEESGDFFHTMEISVLLALLAVVDNPRQDVPLISVLRSPVFGFTPDRLAEIRGKVPMGDFYDAVAADSGTDCKEFLCALEELRQAARDMSVHRLVWHIYNTFDLLGIFGAMDGGAERRENLIAFSRHAERFESGGYRGVFAFVSQLRRLLEAGEAPITQAAAAVNGVRLMSIHKSKGLEFPIVILADLDHAFSRQDFDAAVLVHPAMGLGPRCTDLKRKIRYPTLARLAIEERLRRENLAEEQRILYVAMTRPKEKLILVDSLYFAEKRLQRLASLAACPAAPEAVASGRTFGEWILLPLLCRPEAEALRALAGTEVEEFYHGPSPWQVFVHDGNSYREPPCRHGMEERGAEKEASFDPALLDFVYPYSRETQLPAKLTATQLKGRLLDEEIAENARHVPYLRPLTQPSFRQAHQGLTPAERGTAAHLALQYLDFSDPDAAGQVADLRERGLLTDAQAEAVEVSALERFLTSPLAEEIRRSPHVLREYQFTLLMDAREYDPAASAGDSILLQGVVDCCFETAEGLTVVDFKTDRIHSEEELHLRSEHYRPQLSAYSRALEQVLERPVNRRVLYFLDMGETVEV</sequence>
<dbReference type="GO" id="GO:0000725">
    <property type="term" value="P:recombinational repair"/>
    <property type="evidence" value="ECO:0007669"/>
    <property type="project" value="TreeGrafter"/>
</dbReference>
<feature type="domain" description="UvrD-like helicase ATP-binding" evidence="15">
    <location>
        <begin position="4"/>
        <end position="474"/>
    </location>
</feature>
<reference evidence="17" key="1">
    <citation type="submission" date="2020-09" db="EMBL/GenBank/DDBJ databases">
        <title>New species isolated from human feces.</title>
        <authorList>
            <person name="Kitahara M."/>
            <person name="Shigeno Y."/>
            <person name="Shime M."/>
            <person name="Matsumoto Y."/>
            <person name="Nakamura S."/>
            <person name="Motooka D."/>
            <person name="Fukuoka S."/>
            <person name="Nishikawa H."/>
            <person name="Benno Y."/>
        </authorList>
    </citation>
    <scope>NUCLEOTIDE SEQUENCE</scope>
    <source>
        <strain evidence="17">MM59</strain>
        <plasmid evidence="17">pMM59_01</plasmid>
    </source>
</reference>
<dbReference type="InterPro" id="IPR014017">
    <property type="entry name" value="DNA_helicase_UvrD-like_C"/>
</dbReference>
<evidence type="ECO:0000256" key="4">
    <source>
        <dbReference type="ARBA" id="ARBA00022801"/>
    </source>
</evidence>
<dbReference type="Pfam" id="PF13361">
    <property type="entry name" value="UvrD_C"/>
    <property type="match status" value="1"/>
</dbReference>
<feature type="domain" description="UvrD-like helicase C-terminal" evidence="16">
    <location>
        <begin position="475"/>
        <end position="779"/>
    </location>
</feature>
<keyword evidence="17" id="KW-0614">Plasmid</keyword>
<dbReference type="SUPFAM" id="SSF52540">
    <property type="entry name" value="P-loop containing nucleoside triphosphate hydrolases"/>
    <property type="match status" value="1"/>
</dbReference>
<dbReference type="GO" id="GO:0004527">
    <property type="term" value="F:exonuclease activity"/>
    <property type="evidence" value="ECO:0007669"/>
    <property type="project" value="UniProtKB-KW"/>
</dbReference>
<evidence type="ECO:0000256" key="5">
    <source>
        <dbReference type="ARBA" id="ARBA00022806"/>
    </source>
</evidence>
<accession>A0A830U961</accession>
<feature type="binding site" evidence="14">
    <location>
        <begin position="25"/>
        <end position="32"/>
    </location>
    <ligand>
        <name>ATP</name>
        <dbReference type="ChEBI" id="CHEBI:30616"/>
    </ligand>
</feature>
<evidence type="ECO:0000256" key="1">
    <source>
        <dbReference type="ARBA" id="ARBA00022722"/>
    </source>
</evidence>
<dbReference type="InterPro" id="IPR011335">
    <property type="entry name" value="Restrct_endonuc-II-like"/>
</dbReference>
<dbReference type="InterPro" id="IPR011604">
    <property type="entry name" value="PDDEXK-like_dom_sf"/>
</dbReference>
<comment type="catalytic activity">
    <reaction evidence="11">
        <text>Couples ATP hydrolysis with the unwinding of duplex DNA by translocating in the 3'-5' direction.</text>
        <dbReference type="EC" id="5.6.2.4"/>
    </reaction>
</comment>
<dbReference type="Gene3D" id="3.40.50.300">
    <property type="entry name" value="P-loop containing nucleotide triphosphate hydrolases"/>
    <property type="match status" value="4"/>
</dbReference>
<dbReference type="Pfam" id="PF12705">
    <property type="entry name" value="PDDEXK_1"/>
    <property type="match status" value="1"/>
</dbReference>
<dbReference type="GO" id="GO:0033202">
    <property type="term" value="C:DNA helicase complex"/>
    <property type="evidence" value="ECO:0007669"/>
    <property type="project" value="TreeGrafter"/>
</dbReference>
<name>A0A830U961_9FIRM</name>
<dbReference type="NCBIfam" id="TIGR02785">
    <property type="entry name" value="addA_Gpos"/>
    <property type="match status" value="1"/>
</dbReference>
<keyword evidence="3" id="KW-0227">DNA damage</keyword>
<dbReference type="AlphaFoldDB" id="A0A830U961"/>